<evidence type="ECO:0000259" key="2">
    <source>
        <dbReference type="PROSITE" id="PS50883"/>
    </source>
</evidence>
<dbReference type="CDD" id="cd01949">
    <property type="entry name" value="GGDEF"/>
    <property type="match status" value="1"/>
</dbReference>
<gene>
    <name evidence="4" type="ORF">ABID49_002440</name>
</gene>
<dbReference type="InterPro" id="IPR052155">
    <property type="entry name" value="Biofilm_reg_signaling"/>
</dbReference>
<dbReference type="Gene3D" id="3.30.450.20">
    <property type="entry name" value="PAS domain"/>
    <property type="match status" value="1"/>
</dbReference>
<dbReference type="SMART" id="SM00091">
    <property type="entry name" value="PAS"/>
    <property type="match status" value="1"/>
</dbReference>
<dbReference type="CDD" id="cd00130">
    <property type="entry name" value="PAS"/>
    <property type="match status" value="1"/>
</dbReference>
<name>A0ABV2GDZ2_9BACL</name>
<dbReference type="PROSITE" id="PS50883">
    <property type="entry name" value="EAL"/>
    <property type="match status" value="1"/>
</dbReference>
<evidence type="ECO:0000313" key="5">
    <source>
        <dbReference type="Proteomes" id="UP001549099"/>
    </source>
</evidence>
<dbReference type="PROSITE" id="PS50112">
    <property type="entry name" value="PAS"/>
    <property type="match status" value="1"/>
</dbReference>
<dbReference type="SUPFAM" id="SSF55073">
    <property type="entry name" value="Nucleotide cyclase"/>
    <property type="match status" value="1"/>
</dbReference>
<evidence type="ECO:0000259" key="3">
    <source>
        <dbReference type="PROSITE" id="PS50887"/>
    </source>
</evidence>
<evidence type="ECO:0000313" key="4">
    <source>
        <dbReference type="EMBL" id="MET3576511.1"/>
    </source>
</evidence>
<dbReference type="SUPFAM" id="SSF55785">
    <property type="entry name" value="PYP-like sensor domain (PAS domain)"/>
    <property type="match status" value="1"/>
</dbReference>
<protein>
    <submittedName>
        <fullName evidence="4">Diguanylate cyclase (GGDEF)-like protein/PAS domain S-box-containing protein</fullName>
    </submittedName>
</protein>
<dbReference type="InterPro" id="IPR029787">
    <property type="entry name" value="Nucleotide_cyclase"/>
</dbReference>
<dbReference type="EMBL" id="JBEPLW010000025">
    <property type="protein sequence ID" value="MET3576511.1"/>
    <property type="molecule type" value="Genomic_DNA"/>
</dbReference>
<sequence length="554" mass="63193">MKGIRPFSASDAFYLLENMSDGFYMVDREGTFIYLNDMAYRILEREGGNLVGCNVWEEFPEAESQLRRIYEKAIREETRFLTEIYFEPLKTWFEVVGQPVDGDRLAVYFSDISRFKTAESQLEFLAYRDDLTGLPNRRASLEMAGDFIREDREFSIVLLDIDGFRQLNDLYGHDTGDRYIEVIAERLEKLVRPDDVLTRTAGDEFLILADCTDLDRLDGWVKEILKNISTPVKLTPTFNFSATASIGISRHPEDGGCIGELLSMADTAMYESKLKRGNCFSIYHGKMRAKLERRRIIEDDLFSGQFCEKGFHYVVQPQIDGTDGSLIGIEVLSRWEHPELGPISPFEFIQIAEDSGAIEQLTRRLLDMMLDEAGKWIGRYRDIPKIAVNVTPNLLENKMFYSNLIRKLRKNGVSPERFEIEITEESELLSSEQILSNLRKCQKAGMTISIDDFGTGFSGLSYLTNFPVDKIKIDRFFISLIGKSQQSEAILRSIITLADGLGLEVIAEGVETAEELHFLVAAGCPHVQGYYFDKPLQPKEFEEKYLAGRHAPAE</sequence>
<dbReference type="InterPro" id="IPR000014">
    <property type="entry name" value="PAS"/>
</dbReference>
<feature type="domain" description="PAS" evidence="1">
    <location>
        <begin position="8"/>
        <end position="77"/>
    </location>
</feature>
<dbReference type="InterPro" id="IPR043128">
    <property type="entry name" value="Rev_trsase/Diguanyl_cyclase"/>
</dbReference>
<dbReference type="InterPro" id="IPR000160">
    <property type="entry name" value="GGDEF_dom"/>
</dbReference>
<dbReference type="InterPro" id="IPR013656">
    <property type="entry name" value="PAS_4"/>
</dbReference>
<dbReference type="Pfam" id="PF08448">
    <property type="entry name" value="PAS_4"/>
    <property type="match status" value="1"/>
</dbReference>
<feature type="domain" description="GGDEF" evidence="3">
    <location>
        <begin position="152"/>
        <end position="285"/>
    </location>
</feature>
<keyword evidence="5" id="KW-1185">Reference proteome</keyword>
<reference evidence="4 5" key="1">
    <citation type="submission" date="2024-06" db="EMBL/GenBank/DDBJ databases">
        <title>Genomic Encyclopedia of Type Strains, Phase IV (KMG-IV): sequencing the most valuable type-strain genomes for metagenomic binning, comparative biology and taxonomic classification.</title>
        <authorList>
            <person name="Goeker M."/>
        </authorList>
    </citation>
    <scope>NUCLEOTIDE SEQUENCE [LARGE SCALE GENOMIC DNA]</scope>
    <source>
        <strain evidence="4 5">DSM 26128</strain>
    </source>
</reference>
<dbReference type="InterPro" id="IPR001633">
    <property type="entry name" value="EAL_dom"/>
</dbReference>
<dbReference type="Pfam" id="PF00990">
    <property type="entry name" value="GGDEF"/>
    <property type="match status" value="1"/>
</dbReference>
<dbReference type="Gene3D" id="3.30.70.270">
    <property type="match status" value="1"/>
</dbReference>
<dbReference type="NCBIfam" id="TIGR00229">
    <property type="entry name" value="sensory_box"/>
    <property type="match status" value="1"/>
</dbReference>
<dbReference type="PANTHER" id="PTHR44757">
    <property type="entry name" value="DIGUANYLATE CYCLASE DGCP"/>
    <property type="match status" value="1"/>
</dbReference>
<dbReference type="SUPFAM" id="SSF141868">
    <property type="entry name" value="EAL domain-like"/>
    <property type="match status" value="1"/>
</dbReference>
<accession>A0ABV2GDZ2</accession>
<evidence type="ECO:0000259" key="1">
    <source>
        <dbReference type="PROSITE" id="PS50112"/>
    </source>
</evidence>
<dbReference type="Gene3D" id="3.20.20.450">
    <property type="entry name" value="EAL domain"/>
    <property type="match status" value="1"/>
</dbReference>
<dbReference type="InterPro" id="IPR035965">
    <property type="entry name" value="PAS-like_dom_sf"/>
</dbReference>
<comment type="caution">
    <text evidence="4">The sequence shown here is derived from an EMBL/GenBank/DDBJ whole genome shotgun (WGS) entry which is preliminary data.</text>
</comment>
<dbReference type="SMART" id="SM00052">
    <property type="entry name" value="EAL"/>
    <property type="match status" value="1"/>
</dbReference>
<dbReference type="PANTHER" id="PTHR44757:SF2">
    <property type="entry name" value="BIOFILM ARCHITECTURE MAINTENANCE PROTEIN MBAA"/>
    <property type="match status" value="1"/>
</dbReference>
<dbReference type="RefSeq" id="WP_354198622.1">
    <property type="nucleotide sequence ID" value="NZ_JBEPLW010000025.1"/>
</dbReference>
<organism evidence="4 5">
    <name type="scientific">Bhargavaea ullalensis</name>
    <dbReference type="NCBI Taxonomy" id="1265685"/>
    <lineage>
        <taxon>Bacteria</taxon>
        <taxon>Bacillati</taxon>
        <taxon>Bacillota</taxon>
        <taxon>Bacilli</taxon>
        <taxon>Bacillales</taxon>
        <taxon>Caryophanaceae</taxon>
        <taxon>Bhargavaea</taxon>
    </lineage>
</organism>
<dbReference type="Proteomes" id="UP001549099">
    <property type="component" value="Unassembled WGS sequence"/>
</dbReference>
<proteinExistence type="predicted"/>
<dbReference type="PROSITE" id="PS50887">
    <property type="entry name" value="GGDEF"/>
    <property type="match status" value="1"/>
</dbReference>
<dbReference type="Pfam" id="PF00563">
    <property type="entry name" value="EAL"/>
    <property type="match status" value="1"/>
</dbReference>
<dbReference type="InterPro" id="IPR035919">
    <property type="entry name" value="EAL_sf"/>
</dbReference>
<feature type="domain" description="EAL" evidence="2">
    <location>
        <begin position="294"/>
        <end position="549"/>
    </location>
</feature>
<dbReference type="SMART" id="SM00267">
    <property type="entry name" value="GGDEF"/>
    <property type="match status" value="1"/>
</dbReference>
<dbReference type="NCBIfam" id="TIGR00254">
    <property type="entry name" value="GGDEF"/>
    <property type="match status" value="1"/>
</dbReference>
<dbReference type="CDD" id="cd01948">
    <property type="entry name" value="EAL"/>
    <property type="match status" value="1"/>
</dbReference>